<keyword evidence="2" id="KW-1185">Reference proteome</keyword>
<dbReference type="AlphaFoldDB" id="A0A2T1LTA2"/>
<organism evidence="1 2">
    <name type="scientific">Aphanothece hegewaldii CCALA 016</name>
    <dbReference type="NCBI Taxonomy" id="2107694"/>
    <lineage>
        <taxon>Bacteria</taxon>
        <taxon>Bacillati</taxon>
        <taxon>Cyanobacteriota</taxon>
        <taxon>Cyanophyceae</taxon>
        <taxon>Oscillatoriophycideae</taxon>
        <taxon>Chroococcales</taxon>
        <taxon>Aphanothecaceae</taxon>
        <taxon>Aphanothece</taxon>
    </lineage>
</organism>
<proteinExistence type="predicted"/>
<dbReference type="Proteomes" id="UP000239001">
    <property type="component" value="Unassembled WGS sequence"/>
</dbReference>
<comment type="caution">
    <text evidence="1">The sequence shown here is derived from an EMBL/GenBank/DDBJ whole genome shotgun (WGS) entry which is preliminary data.</text>
</comment>
<name>A0A2T1LTA2_9CHRO</name>
<dbReference type="RefSeq" id="WP_106458667.1">
    <property type="nucleotide sequence ID" value="NZ_PXOH01000029.1"/>
</dbReference>
<evidence type="ECO:0000313" key="1">
    <source>
        <dbReference type="EMBL" id="PSF33650.1"/>
    </source>
</evidence>
<protein>
    <recommendedName>
        <fullName evidence="3">DUF2808 domain-containing protein</fullName>
    </recommendedName>
</protein>
<evidence type="ECO:0000313" key="2">
    <source>
        <dbReference type="Proteomes" id="UP000239001"/>
    </source>
</evidence>
<accession>A0A2T1LTA2</accession>
<reference evidence="1 2" key="2">
    <citation type="submission" date="2018-03" db="EMBL/GenBank/DDBJ databases">
        <authorList>
            <person name="Keele B.F."/>
        </authorList>
    </citation>
    <scope>NUCLEOTIDE SEQUENCE [LARGE SCALE GENOMIC DNA]</scope>
    <source>
        <strain evidence="1 2">CCALA 016</strain>
    </source>
</reference>
<gene>
    <name evidence="1" type="ORF">C7H19_19900</name>
</gene>
<sequence>MNKTLIAAVLTIFTTISISAVYADSIGRSKVIPSVINANQFPSRKARFARHTIRIHIPPESRGISELSIEIPAGVIIKNDITVHNKSGQKFEVNSSINETRVTLDFPEGFVPQEILEIELNKVILPRFYPIWRYRVYAKLEDSNIELSIGVAEVRTRL</sequence>
<dbReference type="EMBL" id="PXOH01000029">
    <property type="protein sequence ID" value="PSF33650.1"/>
    <property type="molecule type" value="Genomic_DNA"/>
</dbReference>
<evidence type="ECO:0008006" key="3">
    <source>
        <dbReference type="Google" id="ProtNLM"/>
    </source>
</evidence>
<dbReference type="OrthoDB" id="423143at2"/>
<reference evidence="1 2" key="1">
    <citation type="submission" date="2018-03" db="EMBL/GenBank/DDBJ databases">
        <title>The ancient ancestry and fast evolution of plastids.</title>
        <authorList>
            <person name="Moore K.R."/>
            <person name="Magnabosco C."/>
            <person name="Momper L."/>
            <person name="Gold D.A."/>
            <person name="Bosak T."/>
            <person name="Fournier G.P."/>
        </authorList>
    </citation>
    <scope>NUCLEOTIDE SEQUENCE [LARGE SCALE GENOMIC DNA]</scope>
    <source>
        <strain evidence="1 2">CCALA 016</strain>
    </source>
</reference>